<evidence type="ECO:0000256" key="2">
    <source>
        <dbReference type="SAM" id="SignalP"/>
    </source>
</evidence>
<feature type="signal peptide" evidence="2">
    <location>
        <begin position="1"/>
        <end position="18"/>
    </location>
</feature>
<dbReference type="AlphaFoldDB" id="A0AAQ3QG01"/>
<feature type="region of interest" description="Disordered" evidence="1">
    <location>
        <begin position="129"/>
        <end position="150"/>
    </location>
</feature>
<feature type="chain" id="PRO_5042954684" description="DUF4378 domain-containing protein" evidence="2">
    <location>
        <begin position="19"/>
        <end position="253"/>
    </location>
</feature>
<name>A0AAQ3QG01_9LILI</name>
<keyword evidence="2" id="KW-0732">Signal</keyword>
<dbReference type="PANTHER" id="PTHR36885:SF2">
    <property type="entry name" value="DUF4378 DOMAIN-CONTAINING PROTEIN"/>
    <property type="match status" value="1"/>
</dbReference>
<dbReference type="Proteomes" id="UP001327560">
    <property type="component" value="Chromosome 5"/>
</dbReference>
<evidence type="ECO:0000313" key="3">
    <source>
        <dbReference type="EMBL" id="WOL07828.1"/>
    </source>
</evidence>
<proteinExistence type="predicted"/>
<accession>A0AAQ3QG01</accession>
<dbReference type="EMBL" id="CP136894">
    <property type="protein sequence ID" value="WOL07828.1"/>
    <property type="molecule type" value="Genomic_DNA"/>
</dbReference>
<gene>
    <name evidence="3" type="ORF">Cni_G16577</name>
</gene>
<keyword evidence="4" id="KW-1185">Reference proteome</keyword>
<protein>
    <recommendedName>
        <fullName evidence="5">DUF4378 domain-containing protein</fullName>
    </recommendedName>
</protein>
<evidence type="ECO:0000256" key="1">
    <source>
        <dbReference type="SAM" id="MobiDB-lite"/>
    </source>
</evidence>
<sequence>MLALLLLLPLFRPPPSSPSCLFMTSALNPLHHGTRRLFELLEEQQEPEMKPQNATIFLCWPAGSSACRKLRRRFSSHGFKRRRGSRFIKSLLDKLMRKGKNNPVTFQRLSYSKEEQWRDLSSSNQLSPISVLDPHSHQVEEESSPSSSDSARLLLAKEAPWVDFEELIFSNSHDPEKVNSSKEEMLCSWENNDQDDDLEVIISQLVDIDLAKSRKEWSHFENDKRGVGSEIEYIIFEEIRRETVLDLLTLGKC</sequence>
<evidence type="ECO:0008006" key="5">
    <source>
        <dbReference type="Google" id="ProtNLM"/>
    </source>
</evidence>
<evidence type="ECO:0000313" key="4">
    <source>
        <dbReference type="Proteomes" id="UP001327560"/>
    </source>
</evidence>
<reference evidence="3 4" key="1">
    <citation type="submission" date="2023-10" db="EMBL/GenBank/DDBJ databases">
        <title>Chromosome-scale genome assembly provides insights into flower coloration mechanisms of Canna indica.</title>
        <authorList>
            <person name="Li C."/>
        </authorList>
    </citation>
    <scope>NUCLEOTIDE SEQUENCE [LARGE SCALE GENOMIC DNA]</scope>
    <source>
        <tissue evidence="3">Flower</tissue>
    </source>
</reference>
<organism evidence="3 4">
    <name type="scientific">Canna indica</name>
    <name type="common">Indian-shot</name>
    <dbReference type="NCBI Taxonomy" id="4628"/>
    <lineage>
        <taxon>Eukaryota</taxon>
        <taxon>Viridiplantae</taxon>
        <taxon>Streptophyta</taxon>
        <taxon>Embryophyta</taxon>
        <taxon>Tracheophyta</taxon>
        <taxon>Spermatophyta</taxon>
        <taxon>Magnoliopsida</taxon>
        <taxon>Liliopsida</taxon>
        <taxon>Zingiberales</taxon>
        <taxon>Cannaceae</taxon>
        <taxon>Canna</taxon>
    </lineage>
</organism>
<dbReference type="PANTHER" id="PTHR36885">
    <property type="entry name" value="EXPRESSED PROTEIN"/>
    <property type="match status" value="1"/>
</dbReference>